<dbReference type="PANTHER" id="PTHR11183">
    <property type="entry name" value="GLYCOGENIN SUBFAMILY MEMBER"/>
    <property type="match status" value="1"/>
</dbReference>
<dbReference type="OrthoDB" id="2014201at2759"/>
<accession>A0A1Q9CM97</accession>
<evidence type="ECO:0000256" key="1">
    <source>
        <dbReference type="SAM" id="SignalP"/>
    </source>
</evidence>
<reference evidence="2 3" key="1">
    <citation type="submission" date="2016-02" db="EMBL/GenBank/DDBJ databases">
        <title>Genome analysis of coral dinoflagellate symbionts highlights evolutionary adaptations to a symbiotic lifestyle.</title>
        <authorList>
            <person name="Aranda M."/>
            <person name="Li Y."/>
            <person name="Liew Y.J."/>
            <person name="Baumgarten S."/>
            <person name="Simakov O."/>
            <person name="Wilson M."/>
            <person name="Piel J."/>
            <person name="Ashoor H."/>
            <person name="Bougouffa S."/>
            <person name="Bajic V.B."/>
            <person name="Ryu T."/>
            <person name="Ravasi T."/>
            <person name="Bayer T."/>
            <person name="Micklem G."/>
            <person name="Kim H."/>
            <person name="Bhak J."/>
            <person name="Lajeunesse T.C."/>
            <person name="Voolstra C.R."/>
        </authorList>
    </citation>
    <scope>NUCLEOTIDE SEQUENCE [LARGE SCALE GENOMIC DNA]</scope>
    <source>
        <strain evidence="2 3">CCMP2467</strain>
    </source>
</reference>
<dbReference type="Gene3D" id="3.90.550.10">
    <property type="entry name" value="Spore Coat Polysaccharide Biosynthesis Protein SpsA, Chain A"/>
    <property type="match status" value="1"/>
</dbReference>
<organism evidence="2 3">
    <name type="scientific">Symbiodinium microadriaticum</name>
    <name type="common">Dinoflagellate</name>
    <name type="synonym">Zooxanthella microadriatica</name>
    <dbReference type="NCBI Taxonomy" id="2951"/>
    <lineage>
        <taxon>Eukaryota</taxon>
        <taxon>Sar</taxon>
        <taxon>Alveolata</taxon>
        <taxon>Dinophyceae</taxon>
        <taxon>Suessiales</taxon>
        <taxon>Symbiodiniaceae</taxon>
        <taxon>Symbiodinium</taxon>
    </lineage>
</organism>
<keyword evidence="1" id="KW-0732">Signal</keyword>
<dbReference type="InterPro" id="IPR050587">
    <property type="entry name" value="GNT1/Glycosyltrans_8"/>
</dbReference>
<dbReference type="InterPro" id="IPR029044">
    <property type="entry name" value="Nucleotide-diphossugar_trans"/>
</dbReference>
<sequence>MQRWLWTILAIPLSRGWSRESGPAQIDRDLPDHPRSRAFTEVSASGSLVQRSYMRHGFDYNTDADSAAAADMYQLTLLDGAQTSTSREAIATHVCGKDWAPGALALAASLRAAGTSRNLVLMVTDTVGRRYQKLFAAVFDKVYIEEPVKPHDSITRDGADCVTLQLRAWQLPYKKVLYMDADIIALKTHDPVLDSFGELSAKTDAGLTEQFNGGMFVLEPSDEKFHHLRQLLKQDFARSGSNGGIQQFLNYAFPPCDRSSMVGCWGGKMEDTYNKFTRDVSKGDLDSERFASLHFSGDWGGSRKPWMSGCLAQSDSSTHKAGSLQSKLLQIWMDAFHQVHAPEGLEDLLHTDCPGEES</sequence>
<feature type="signal peptide" evidence="1">
    <location>
        <begin position="1"/>
        <end position="18"/>
    </location>
</feature>
<proteinExistence type="predicted"/>
<gene>
    <name evidence="2" type="primary">GYG1</name>
    <name evidence="2" type="ORF">AK812_SmicGene35112</name>
</gene>
<name>A0A1Q9CM97_SYMMI</name>
<dbReference type="EMBL" id="LSRX01001071">
    <property type="protein sequence ID" value="OLP84051.1"/>
    <property type="molecule type" value="Genomic_DNA"/>
</dbReference>
<evidence type="ECO:0000313" key="3">
    <source>
        <dbReference type="Proteomes" id="UP000186817"/>
    </source>
</evidence>
<dbReference type="AlphaFoldDB" id="A0A1Q9CM97"/>
<evidence type="ECO:0000313" key="2">
    <source>
        <dbReference type="EMBL" id="OLP84051.1"/>
    </source>
</evidence>
<dbReference type="SUPFAM" id="SSF53448">
    <property type="entry name" value="Nucleotide-diphospho-sugar transferases"/>
    <property type="match status" value="1"/>
</dbReference>
<comment type="caution">
    <text evidence="2">The sequence shown here is derived from an EMBL/GenBank/DDBJ whole genome shotgun (WGS) entry which is preliminary data.</text>
</comment>
<protein>
    <submittedName>
        <fullName evidence="2">Glycogenin-1</fullName>
    </submittedName>
</protein>
<keyword evidence="3" id="KW-1185">Reference proteome</keyword>
<feature type="chain" id="PRO_5012751141" evidence="1">
    <location>
        <begin position="19"/>
        <end position="358"/>
    </location>
</feature>
<dbReference type="Proteomes" id="UP000186817">
    <property type="component" value="Unassembled WGS sequence"/>
</dbReference>